<dbReference type="AlphaFoldDB" id="A0AAD5X835"/>
<accession>A0AAD5X835</accession>
<dbReference type="EMBL" id="JADGJD010000134">
    <property type="protein sequence ID" value="KAJ3054501.1"/>
    <property type="molecule type" value="Genomic_DNA"/>
</dbReference>
<sequence length="85" mass="9008">MSTLPSKPINFRVEVGVVGFGKCKPSLKCPPHATGEFKAFFYELEDGDLFATPYVGNIELEECIVGEVGAEAGKADGAGKLKDGE</sequence>
<reference evidence="2" key="1">
    <citation type="submission" date="2020-05" db="EMBL/GenBank/DDBJ databases">
        <title>Phylogenomic resolution of chytrid fungi.</title>
        <authorList>
            <person name="Stajich J.E."/>
            <person name="Amses K."/>
            <person name="Simmons R."/>
            <person name="Seto K."/>
            <person name="Myers J."/>
            <person name="Bonds A."/>
            <person name="Quandt C.A."/>
            <person name="Barry K."/>
            <person name="Liu P."/>
            <person name="Grigoriev I."/>
            <person name="Longcore J.E."/>
            <person name="James T.Y."/>
        </authorList>
    </citation>
    <scope>NUCLEOTIDE SEQUENCE</scope>
    <source>
        <strain evidence="2">JEL0318</strain>
    </source>
</reference>
<evidence type="ECO:0000259" key="1">
    <source>
        <dbReference type="SMART" id="SM01177"/>
    </source>
</evidence>
<comment type="caution">
    <text evidence="2">The sequence shown here is derived from an EMBL/GenBank/DDBJ whole genome shotgun (WGS) entry which is preliminary data.</text>
</comment>
<feature type="non-terminal residue" evidence="2">
    <location>
        <position position="85"/>
    </location>
</feature>
<proteinExistence type="predicted"/>
<evidence type="ECO:0000313" key="3">
    <source>
        <dbReference type="Proteomes" id="UP001212841"/>
    </source>
</evidence>
<keyword evidence="3" id="KW-1185">Reference proteome</keyword>
<gene>
    <name evidence="2" type="ORF">HK097_001682</name>
</gene>
<dbReference type="SMART" id="SM01177">
    <property type="entry name" value="DUF4210"/>
    <property type="match status" value="1"/>
</dbReference>
<dbReference type="Pfam" id="PF13915">
    <property type="entry name" value="DUF4210"/>
    <property type="match status" value="1"/>
</dbReference>
<protein>
    <recommendedName>
        <fullName evidence="1">Atos-like conserved domain-containing protein</fullName>
    </recommendedName>
</protein>
<dbReference type="Proteomes" id="UP001212841">
    <property type="component" value="Unassembled WGS sequence"/>
</dbReference>
<name>A0AAD5X835_9FUNG</name>
<organism evidence="2 3">
    <name type="scientific">Rhizophlyctis rosea</name>
    <dbReference type="NCBI Taxonomy" id="64517"/>
    <lineage>
        <taxon>Eukaryota</taxon>
        <taxon>Fungi</taxon>
        <taxon>Fungi incertae sedis</taxon>
        <taxon>Chytridiomycota</taxon>
        <taxon>Chytridiomycota incertae sedis</taxon>
        <taxon>Chytridiomycetes</taxon>
        <taxon>Rhizophlyctidales</taxon>
        <taxon>Rhizophlyctidaceae</taxon>
        <taxon>Rhizophlyctis</taxon>
    </lineage>
</organism>
<dbReference type="InterPro" id="IPR025261">
    <property type="entry name" value="Atos-like_cons_dom"/>
</dbReference>
<evidence type="ECO:0000313" key="2">
    <source>
        <dbReference type="EMBL" id="KAJ3054501.1"/>
    </source>
</evidence>
<feature type="domain" description="Atos-like conserved" evidence="1">
    <location>
        <begin position="1"/>
        <end position="55"/>
    </location>
</feature>